<dbReference type="EMBL" id="MTSE01000004">
    <property type="protein sequence ID" value="OUJ74207.1"/>
    <property type="molecule type" value="Genomic_DNA"/>
</dbReference>
<dbReference type="PANTHER" id="PTHR43434:SF1">
    <property type="entry name" value="PHOSPHOGLYCOLATE PHOSPHATASE"/>
    <property type="match status" value="1"/>
</dbReference>
<dbReference type="OrthoDB" id="9807630at2"/>
<evidence type="ECO:0000256" key="2">
    <source>
        <dbReference type="ARBA" id="ARBA00004818"/>
    </source>
</evidence>
<dbReference type="SUPFAM" id="SSF56784">
    <property type="entry name" value="HAD-like"/>
    <property type="match status" value="1"/>
</dbReference>
<dbReference type="Gene3D" id="3.40.50.1000">
    <property type="entry name" value="HAD superfamily/HAD-like"/>
    <property type="match status" value="1"/>
</dbReference>
<dbReference type="PANTHER" id="PTHR43434">
    <property type="entry name" value="PHOSPHOGLYCOLATE PHOSPHATASE"/>
    <property type="match status" value="1"/>
</dbReference>
<dbReference type="RefSeq" id="WP_086594060.1">
    <property type="nucleotide sequence ID" value="NZ_MTSE01000004.1"/>
</dbReference>
<dbReference type="SFLD" id="SFLDG01129">
    <property type="entry name" value="C1.5:_HAD__Beta-PGM__Phosphata"/>
    <property type="match status" value="1"/>
</dbReference>
<dbReference type="InterPro" id="IPR006439">
    <property type="entry name" value="HAD-SF_hydro_IA"/>
</dbReference>
<comment type="caution">
    <text evidence="5">The sequence shown here is derived from an EMBL/GenBank/DDBJ whole genome shotgun (WGS) entry which is preliminary data.</text>
</comment>
<dbReference type="GO" id="GO:0005829">
    <property type="term" value="C:cytosol"/>
    <property type="evidence" value="ECO:0007669"/>
    <property type="project" value="TreeGrafter"/>
</dbReference>
<protein>
    <recommendedName>
        <fullName evidence="4">phosphoglycolate phosphatase</fullName>
        <ecNumber evidence="4">3.1.3.18</ecNumber>
    </recommendedName>
</protein>
<evidence type="ECO:0000313" key="6">
    <source>
        <dbReference type="Proteomes" id="UP000194873"/>
    </source>
</evidence>
<dbReference type="NCBIfam" id="TIGR01549">
    <property type="entry name" value="HAD-SF-IA-v1"/>
    <property type="match status" value="1"/>
</dbReference>
<dbReference type="AlphaFoldDB" id="A0A243WGB5"/>
<dbReference type="Pfam" id="PF00702">
    <property type="entry name" value="Hydrolase"/>
    <property type="match status" value="1"/>
</dbReference>
<comment type="pathway">
    <text evidence="2">Organic acid metabolism; glycolate biosynthesis; glycolate from 2-phosphoglycolate: step 1/1.</text>
</comment>
<gene>
    <name evidence="5" type="ORF">BXP70_10780</name>
</gene>
<keyword evidence="6" id="KW-1185">Reference proteome</keyword>
<dbReference type="InterPro" id="IPR050155">
    <property type="entry name" value="HAD-like_hydrolase_sf"/>
</dbReference>
<dbReference type="SFLD" id="SFLDS00003">
    <property type="entry name" value="Haloacid_Dehalogenase"/>
    <property type="match status" value="1"/>
</dbReference>
<evidence type="ECO:0000256" key="4">
    <source>
        <dbReference type="ARBA" id="ARBA00013078"/>
    </source>
</evidence>
<sequence length="232" mass="26895">MSLQSDIQWHKIKAVIFDVDGTLYTQSKLRRRMLYDLLMHYALRPWQLQELRILQRFRVEREKRPGADEPDLENAQYAWCTDNGRVPVEKIKQVVNRWMFQHPNQYLLSCVYPGTQSFFDALRRQGIKIGIYSDYKAHDKLAAMGLTADVVVSSTDPEINRLKPAPDGLLYVAEKLGLAPSECLFIGDRPELDGICAERAGMPYLIVDKQPFDRFDFYRKLEDQATTSFVTV</sequence>
<dbReference type="GO" id="GO:0006281">
    <property type="term" value="P:DNA repair"/>
    <property type="evidence" value="ECO:0007669"/>
    <property type="project" value="TreeGrafter"/>
</dbReference>
<proteinExistence type="inferred from homology"/>
<evidence type="ECO:0000256" key="1">
    <source>
        <dbReference type="ARBA" id="ARBA00000830"/>
    </source>
</evidence>
<dbReference type="Proteomes" id="UP000194873">
    <property type="component" value="Unassembled WGS sequence"/>
</dbReference>
<comment type="catalytic activity">
    <reaction evidence="1">
        <text>2-phosphoglycolate + H2O = glycolate + phosphate</text>
        <dbReference type="Rhea" id="RHEA:14369"/>
        <dbReference type="ChEBI" id="CHEBI:15377"/>
        <dbReference type="ChEBI" id="CHEBI:29805"/>
        <dbReference type="ChEBI" id="CHEBI:43474"/>
        <dbReference type="ChEBI" id="CHEBI:58033"/>
        <dbReference type="EC" id="3.1.3.18"/>
    </reaction>
</comment>
<dbReference type="PRINTS" id="PR00413">
    <property type="entry name" value="HADHALOGNASE"/>
</dbReference>
<name>A0A243WGB5_9BACT</name>
<accession>A0A243WGB5</accession>
<organism evidence="5 6">
    <name type="scientific">Hymenobacter crusticola</name>
    <dbReference type="NCBI Taxonomy" id="1770526"/>
    <lineage>
        <taxon>Bacteria</taxon>
        <taxon>Pseudomonadati</taxon>
        <taxon>Bacteroidota</taxon>
        <taxon>Cytophagia</taxon>
        <taxon>Cytophagales</taxon>
        <taxon>Hymenobacteraceae</taxon>
        <taxon>Hymenobacter</taxon>
    </lineage>
</organism>
<evidence type="ECO:0000313" key="5">
    <source>
        <dbReference type="EMBL" id="OUJ74207.1"/>
    </source>
</evidence>
<dbReference type="EC" id="3.1.3.18" evidence="4"/>
<comment type="similarity">
    <text evidence="3">Belongs to the HAD-like hydrolase superfamily. CbbY/CbbZ/Gph/YieH family.</text>
</comment>
<dbReference type="InterPro" id="IPR023214">
    <property type="entry name" value="HAD_sf"/>
</dbReference>
<dbReference type="GO" id="GO:0008967">
    <property type="term" value="F:phosphoglycolate phosphatase activity"/>
    <property type="evidence" value="ECO:0007669"/>
    <property type="project" value="UniProtKB-EC"/>
</dbReference>
<evidence type="ECO:0000256" key="3">
    <source>
        <dbReference type="ARBA" id="ARBA00006171"/>
    </source>
</evidence>
<dbReference type="PROSITE" id="PS01228">
    <property type="entry name" value="COF_1"/>
    <property type="match status" value="1"/>
</dbReference>
<dbReference type="InterPro" id="IPR036412">
    <property type="entry name" value="HAD-like_sf"/>
</dbReference>
<reference evidence="5 6" key="1">
    <citation type="submission" date="2017-01" db="EMBL/GenBank/DDBJ databases">
        <title>A new Hymenobacter.</title>
        <authorList>
            <person name="Liang Y."/>
            <person name="Feng F."/>
        </authorList>
    </citation>
    <scope>NUCLEOTIDE SEQUENCE [LARGE SCALE GENOMIC DNA]</scope>
    <source>
        <strain evidence="5">MIMBbqt21</strain>
    </source>
</reference>